<dbReference type="Pfam" id="PF00005">
    <property type="entry name" value="ABC_tran"/>
    <property type="match status" value="1"/>
</dbReference>
<dbReference type="EMBL" id="BMAR01000038">
    <property type="protein sequence ID" value="GFR50511.1"/>
    <property type="molecule type" value="Genomic_DNA"/>
</dbReference>
<keyword evidence="2" id="KW-0547">Nucleotide-binding</keyword>
<dbReference type="PANTHER" id="PTHR24223:SF330">
    <property type="entry name" value="ATP-BINDING CASSETTE SUB-FAMILY C MEMBER 10"/>
    <property type="match status" value="1"/>
</dbReference>
<dbReference type="SMART" id="SM00382">
    <property type="entry name" value="AAA"/>
    <property type="match status" value="1"/>
</dbReference>
<keyword evidence="6" id="KW-1185">Reference proteome</keyword>
<dbReference type="InterPro" id="IPR017871">
    <property type="entry name" value="ABC_transporter-like_CS"/>
</dbReference>
<evidence type="ECO:0000256" key="2">
    <source>
        <dbReference type="ARBA" id="ARBA00022741"/>
    </source>
</evidence>
<dbReference type="InterPro" id="IPR003439">
    <property type="entry name" value="ABC_transporter-like_ATP-bd"/>
</dbReference>
<dbReference type="Proteomes" id="UP001054857">
    <property type="component" value="Unassembled WGS sequence"/>
</dbReference>
<dbReference type="AlphaFoldDB" id="A0AAD3HRR0"/>
<proteinExistence type="inferred from homology"/>
<feature type="non-terminal residue" evidence="5">
    <location>
        <position position="1"/>
    </location>
</feature>
<evidence type="ECO:0000256" key="3">
    <source>
        <dbReference type="ARBA" id="ARBA00022840"/>
    </source>
</evidence>
<evidence type="ECO:0000313" key="5">
    <source>
        <dbReference type="EMBL" id="GFR50511.1"/>
    </source>
</evidence>
<dbReference type="GO" id="GO:0042626">
    <property type="term" value="F:ATPase-coupled transmembrane transporter activity"/>
    <property type="evidence" value="ECO:0007669"/>
    <property type="project" value="TreeGrafter"/>
</dbReference>
<organism evidence="5 6">
    <name type="scientific">Astrephomene gubernaculifera</name>
    <dbReference type="NCBI Taxonomy" id="47775"/>
    <lineage>
        <taxon>Eukaryota</taxon>
        <taxon>Viridiplantae</taxon>
        <taxon>Chlorophyta</taxon>
        <taxon>core chlorophytes</taxon>
        <taxon>Chlorophyceae</taxon>
        <taxon>CS clade</taxon>
        <taxon>Chlamydomonadales</taxon>
        <taxon>Astrephomenaceae</taxon>
        <taxon>Astrephomene</taxon>
    </lineage>
</organism>
<keyword evidence="3" id="KW-0067">ATP-binding</keyword>
<feature type="domain" description="ABC transporter" evidence="4">
    <location>
        <begin position="14"/>
        <end position="342"/>
    </location>
</feature>
<gene>
    <name evidence="5" type="ORF">Agub_g12777</name>
</gene>
<dbReference type="PROSITE" id="PS50893">
    <property type="entry name" value="ABC_TRANSPORTER_2"/>
    <property type="match status" value="1"/>
</dbReference>
<dbReference type="PANTHER" id="PTHR24223">
    <property type="entry name" value="ATP-BINDING CASSETTE SUB-FAMILY C"/>
    <property type="match status" value="1"/>
</dbReference>
<dbReference type="Gene3D" id="3.40.50.300">
    <property type="entry name" value="P-loop containing nucleotide triphosphate hydrolases"/>
    <property type="match status" value="2"/>
</dbReference>
<dbReference type="InterPro" id="IPR027417">
    <property type="entry name" value="P-loop_NTPase"/>
</dbReference>
<comment type="similarity">
    <text evidence="1">Belongs to the ABC transporter superfamily. ABCC family. Conjugate transporter (TC 3.A.1.208) subfamily.</text>
</comment>
<reference evidence="5 6" key="1">
    <citation type="journal article" date="2021" name="Sci. Rep.">
        <title>Genome sequencing of the multicellular alga Astrephomene provides insights into convergent evolution of germ-soma differentiation.</title>
        <authorList>
            <person name="Yamashita S."/>
            <person name="Yamamoto K."/>
            <person name="Matsuzaki R."/>
            <person name="Suzuki S."/>
            <person name="Yamaguchi H."/>
            <person name="Hirooka S."/>
            <person name="Minakuchi Y."/>
            <person name="Miyagishima S."/>
            <person name="Kawachi M."/>
            <person name="Toyoda A."/>
            <person name="Nozaki H."/>
        </authorList>
    </citation>
    <scope>NUCLEOTIDE SEQUENCE [LARGE SCALE GENOMIC DNA]</scope>
    <source>
        <strain evidence="5 6">NIES-4017</strain>
    </source>
</reference>
<comment type="caution">
    <text evidence="5">The sequence shown here is derived from an EMBL/GenBank/DDBJ whole genome shotgun (WGS) entry which is preliminary data.</text>
</comment>
<name>A0AAD3HRR0_9CHLO</name>
<feature type="non-terminal residue" evidence="5">
    <location>
        <position position="457"/>
    </location>
</feature>
<dbReference type="GO" id="GO:0016020">
    <property type="term" value="C:membrane"/>
    <property type="evidence" value="ECO:0007669"/>
    <property type="project" value="TreeGrafter"/>
</dbReference>
<sequence length="457" mass="47410">AGAAAGAAAEVIAASFYGATFAWEATSRPCLLDLHLHLPAGSLTVLVGRVGAGKSSLLTALLGGAELPLLAGSCSRRSRHNHHCCSRQESQGRSHQQQQQQQECSHRQQQECHGVGAATALQRAVGDGAVGDGDGVGRGGGAGAATVVRSKLCCTTGSTEADTRGTARRARSRRRTSYAPQRPWIMASSVRDNVLLGLPLDEQRYWQVLHSCALLPDLALMPAGDMAPVGDNGCSLSGGQRARLGLARALYHAAARTAAGGGGGGGCGGYNHHHHHHHHEDTDDDHHDDCDDDDVLLLLDDVLASLDAACAAHLVRHALLPLTATAPAPTTAGAPIIAPLPQPPLLPQPEPLLLPSPAEPLPLQPHASSGTHCAGSGTASAWAAAAATTGAAPAGCRLRPRRAPTVVLVSHDERCIRAARQVVLLEAGRVLYAGPPDGYFASPHCLHGRQGRQKEEE</sequence>
<evidence type="ECO:0000313" key="6">
    <source>
        <dbReference type="Proteomes" id="UP001054857"/>
    </source>
</evidence>
<dbReference type="GO" id="GO:0005524">
    <property type="term" value="F:ATP binding"/>
    <property type="evidence" value="ECO:0007669"/>
    <property type="project" value="UniProtKB-KW"/>
</dbReference>
<dbReference type="GO" id="GO:0016887">
    <property type="term" value="F:ATP hydrolysis activity"/>
    <property type="evidence" value="ECO:0007669"/>
    <property type="project" value="InterPro"/>
</dbReference>
<accession>A0AAD3HRR0</accession>
<dbReference type="PROSITE" id="PS00211">
    <property type="entry name" value="ABC_TRANSPORTER_1"/>
    <property type="match status" value="1"/>
</dbReference>
<protein>
    <recommendedName>
        <fullName evidence="4">ABC transporter domain-containing protein</fullName>
    </recommendedName>
</protein>
<dbReference type="InterPro" id="IPR003593">
    <property type="entry name" value="AAA+_ATPase"/>
</dbReference>
<evidence type="ECO:0000256" key="1">
    <source>
        <dbReference type="ARBA" id="ARBA00009726"/>
    </source>
</evidence>
<dbReference type="SUPFAM" id="SSF52540">
    <property type="entry name" value="P-loop containing nucleoside triphosphate hydrolases"/>
    <property type="match status" value="1"/>
</dbReference>
<dbReference type="InterPro" id="IPR050173">
    <property type="entry name" value="ABC_transporter_C-like"/>
</dbReference>
<evidence type="ECO:0000259" key="4">
    <source>
        <dbReference type="PROSITE" id="PS50893"/>
    </source>
</evidence>